<dbReference type="AlphaFoldDB" id="A0A2B4R5M0"/>
<evidence type="ECO:0000313" key="4">
    <source>
        <dbReference type="Proteomes" id="UP000225706"/>
    </source>
</evidence>
<accession>A0A2B4R5M0</accession>
<keyword evidence="1" id="KW-0175">Coiled coil</keyword>
<sequence length="530" mass="61503">METLNGENKSQSQELALKTEQFEKELEDMWHRLLEVESELEFTKSSLENVNAEKKELNTTIERALKEKELLEEKLHEFMASFDNQKNALDQEIGETCESLLKEKNIKMSCAKNWRWRMEKGKSAKSMEQVKELTTEQEQWESLAQSKTALPEEKKKKWVEEIACMTEPRQAMEKEKATNQRLESQVENNLVRAESKEMALQGENKKRKEEIVQLEDEKKKLLDQLREISALKVKESEDCYAEKNDRIKELEENLATASQNIADYEQRFQHYQLKLANAEYELETTVARLNHPEKQVIVLFVSFPREASKHRILQILWTEVENLRKECEAAKKKAEDNLQRYFKESDRLKAIIDEMQDEEEEHLRKIEELEETEAKKDAELTQLRSDFTQLKESAQTSQVSAGRLDGVVPPESGTILKEENSACIGDQNEIESLRKECDVTKKAKDTIDKYLAECNRLKAVVNEQQASTEALERQCRSSSVLGELSTCSEALPAVERKRVKPEPKNNFQNWLSGDAANNMFKDEPNQCANQ</sequence>
<dbReference type="Proteomes" id="UP000225706">
    <property type="component" value="Unassembled WGS sequence"/>
</dbReference>
<feature type="coiled-coil region" evidence="1">
    <location>
        <begin position="172"/>
        <end position="281"/>
    </location>
</feature>
<name>A0A2B4R5M0_STYPI</name>
<proteinExistence type="predicted"/>
<evidence type="ECO:0000313" key="3">
    <source>
        <dbReference type="EMBL" id="PFX13644.1"/>
    </source>
</evidence>
<feature type="coiled-coil region" evidence="1">
    <location>
        <begin position="447"/>
        <end position="474"/>
    </location>
</feature>
<organism evidence="3 4">
    <name type="scientific">Stylophora pistillata</name>
    <name type="common">Smooth cauliflower coral</name>
    <dbReference type="NCBI Taxonomy" id="50429"/>
    <lineage>
        <taxon>Eukaryota</taxon>
        <taxon>Metazoa</taxon>
        <taxon>Cnidaria</taxon>
        <taxon>Anthozoa</taxon>
        <taxon>Hexacorallia</taxon>
        <taxon>Scleractinia</taxon>
        <taxon>Astrocoeniina</taxon>
        <taxon>Pocilloporidae</taxon>
        <taxon>Stylophora</taxon>
    </lineage>
</organism>
<reference evidence="4" key="1">
    <citation type="journal article" date="2017" name="bioRxiv">
        <title>Comparative analysis of the genomes of Stylophora pistillata and Acropora digitifera provides evidence for extensive differences between species of corals.</title>
        <authorList>
            <person name="Voolstra C.R."/>
            <person name="Li Y."/>
            <person name="Liew Y.J."/>
            <person name="Baumgarten S."/>
            <person name="Zoccola D."/>
            <person name="Flot J.-F."/>
            <person name="Tambutte S."/>
            <person name="Allemand D."/>
            <person name="Aranda M."/>
        </authorList>
    </citation>
    <scope>NUCLEOTIDE SEQUENCE [LARGE SCALE GENOMIC DNA]</scope>
</reference>
<feature type="region of interest" description="Disordered" evidence="2">
    <location>
        <begin position="498"/>
        <end position="530"/>
    </location>
</feature>
<dbReference type="EMBL" id="LSMT01000926">
    <property type="protein sequence ID" value="PFX13644.1"/>
    <property type="molecule type" value="Genomic_DNA"/>
</dbReference>
<feature type="coiled-coil region" evidence="1">
    <location>
        <begin position="313"/>
        <end position="386"/>
    </location>
</feature>
<dbReference type="OrthoDB" id="6006941at2759"/>
<protein>
    <submittedName>
        <fullName evidence="3">Uncharacterized protein</fullName>
    </submittedName>
</protein>
<comment type="caution">
    <text evidence="3">The sequence shown here is derived from an EMBL/GenBank/DDBJ whole genome shotgun (WGS) entry which is preliminary data.</text>
</comment>
<gene>
    <name evidence="3" type="ORF">AWC38_SpisGene22259</name>
</gene>
<keyword evidence="4" id="KW-1185">Reference proteome</keyword>
<evidence type="ECO:0000256" key="1">
    <source>
        <dbReference type="SAM" id="Coils"/>
    </source>
</evidence>
<evidence type="ECO:0000256" key="2">
    <source>
        <dbReference type="SAM" id="MobiDB-lite"/>
    </source>
</evidence>
<feature type="coiled-coil region" evidence="1">
    <location>
        <begin position="1"/>
        <end position="81"/>
    </location>
</feature>